<reference evidence="8 9" key="1">
    <citation type="submission" date="2018-12" db="EMBL/GenBank/DDBJ databases">
        <title>Bacillus chawlae sp. nov., Bacillus glennii sp. nov., and Bacillus saganii sp. nov. Isolated from the Vehicle Assembly Building at Kennedy Space Center where the Viking Spacecraft were Assembled.</title>
        <authorList>
            <person name="Seuylemezian A."/>
            <person name="Vaishampayan P."/>
        </authorList>
    </citation>
    <scope>NUCLEOTIDE SEQUENCE [LARGE SCALE GENOMIC DNA]</scope>
    <source>
        <strain evidence="8 9">L5</strain>
    </source>
</reference>
<dbReference type="GO" id="GO:0042158">
    <property type="term" value="P:lipoprotein biosynthetic process"/>
    <property type="evidence" value="ECO:0007669"/>
    <property type="project" value="UniProtKB-UniRule"/>
</dbReference>
<feature type="transmembrane region" description="Helical" evidence="7">
    <location>
        <begin position="50"/>
        <end position="73"/>
    </location>
</feature>
<sequence length="308" mass="35497">MQSIQPLDRVAFEIGPFTVYWYGLIIGMGLFLGWLLATREAEKVKLDREIFTDLLFWAVPISIISARIYYVLFKWEYYSENPGKIIAIWEGGIAIHGALIGAVLTAVIFAKKKGVSFWKLADIAAPSLILGQAIGRWGNFMNQEAHGTEVTRQFLENLNLPNFIINQMYIDGTYYHPTFLYESIWNLAGFLALLLIRRMNPRRGEVFLYYIIWYSIGRFFVEGLRTDSLMLTENLRIAQVLSLTLITLAILILWFRRWKGLAGQKYTDASQFINFNKTVLMKKCNHYLITSGCRETLGSLLYFSNSFT</sequence>
<dbReference type="PANTHER" id="PTHR30589">
    <property type="entry name" value="PROLIPOPROTEIN DIACYLGLYCERYL TRANSFERASE"/>
    <property type="match status" value="1"/>
</dbReference>
<dbReference type="HAMAP" id="MF_01147">
    <property type="entry name" value="Lgt"/>
    <property type="match status" value="1"/>
</dbReference>
<organism evidence="8 9">
    <name type="scientific">Peribacillus cavernae</name>
    <dbReference type="NCBI Taxonomy" id="1674310"/>
    <lineage>
        <taxon>Bacteria</taxon>
        <taxon>Bacillati</taxon>
        <taxon>Bacillota</taxon>
        <taxon>Bacilli</taxon>
        <taxon>Bacillales</taxon>
        <taxon>Bacillaceae</taxon>
        <taxon>Peribacillus</taxon>
    </lineage>
</organism>
<name>A0A433HUM9_9BACI</name>
<dbReference type="GO" id="GO:0005886">
    <property type="term" value="C:plasma membrane"/>
    <property type="evidence" value="ECO:0007669"/>
    <property type="project" value="UniProtKB-SubCell"/>
</dbReference>
<feature type="transmembrane region" description="Helical" evidence="7">
    <location>
        <begin position="237"/>
        <end position="255"/>
    </location>
</feature>
<dbReference type="RefSeq" id="WP_126863243.1">
    <property type="nucleotide sequence ID" value="NZ_JAUSTX010000013.1"/>
</dbReference>
<keyword evidence="4 7" id="KW-0812">Transmembrane</keyword>
<evidence type="ECO:0000256" key="2">
    <source>
        <dbReference type="ARBA" id="ARBA00022475"/>
    </source>
</evidence>
<accession>A0A433HUM9</accession>
<keyword evidence="5 7" id="KW-1133">Transmembrane helix</keyword>
<dbReference type="EC" id="2.5.1.145" evidence="7"/>
<dbReference type="InterPro" id="IPR001640">
    <property type="entry name" value="Lgt"/>
</dbReference>
<dbReference type="Proteomes" id="UP000267430">
    <property type="component" value="Unassembled WGS sequence"/>
</dbReference>
<feature type="binding site" evidence="7">
    <location>
        <position position="136"/>
    </location>
    <ligand>
        <name>a 1,2-diacyl-sn-glycero-3-phospho-(1'-sn-glycerol)</name>
        <dbReference type="ChEBI" id="CHEBI:64716"/>
    </ligand>
</feature>
<dbReference type="Pfam" id="PF01790">
    <property type="entry name" value="LGT"/>
    <property type="match status" value="1"/>
</dbReference>
<gene>
    <name evidence="7" type="primary">lgt</name>
    <name evidence="8" type="ORF">ELQ35_02295</name>
</gene>
<dbReference type="PROSITE" id="PS01311">
    <property type="entry name" value="LGT"/>
    <property type="match status" value="1"/>
</dbReference>
<evidence type="ECO:0000256" key="7">
    <source>
        <dbReference type="HAMAP-Rule" id="MF_01147"/>
    </source>
</evidence>
<evidence type="ECO:0000313" key="9">
    <source>
        <dbReference type="Proteomes" id="UP000267430"/>
    </source>
</evidence>
<evidence type="ECO:0000256" key="1">
    <source>
        <dbReference type="ARBA" id="ARBA00007150"/>
    </source>
</evidence>
<protein>
    <recommendedName>
        <fullName evidence="7">Phosphatidylglycerol--prolipoprotein diacylglyceryl transferase</fullName>
        <ecNumber evidence="7">2.5.1.145</ecNumber>
    </recommendedName>
</protein>
<evidence type="ECO:0000256" key="5">
    <source>
        <dbReference type="ARBA" id="ARBA00022989"/>
    </source>
</evidence>
<dbReference type="OrthoDB" id="871140at2"/>
<dbReference type="GO" id="GO:0008961">
    <property type="term" value="F:phosphatidylglycerol-prolipoprotein diacylglyceryl transferase activity"/>
    <property type="evidence" value="ECO:0007669"/>
    <property type="project" value="UniProtKB-UniRule"/>
</dbReference>
<comment type="pathway">
    <text evidence="7">Protein modification; lipoprotein biosynthesis (diacylglyceryl transfer).</text>
</comment>
<keyword evidence="9" id="KW-1185">Reference proteome</keyword>
<evidence type="ECO:0000256" key="4">
    <source>
        <dbReference type="ARBA" id="ARBA00022692"/>
    </source>
</evidence>
<dbReference type="UniPathway" id="UPA00664"/>
<comment type="caution">
    <text evidence="8">The sequence shown here is derived from an EMBL/GenBank/DDBJ whole genome shotgun (WGS) entry which is preliminary data.</text>
</comment>
<dbReference type="AlphaFoldDB" id="A0A433HUM9"/>
<comment type="function">
    <text evidence="7">Catalyzes the transfer of the diacylglyceryl group from phosphatidylglycerol to the sulfhydryl group of the N-terminal cysteine of a prolipoprotein, the first step in the formation of mature lipoproteins.</text>
</comment>
<keyword evidence="3 7" id="KW-0808">Transferase</keyword>
<dbReference type="EMBL" id="RYZZ01000003">
    <property type="protein sequence ID" value="RUQ32043.1"/>
    <property type="molecule type" value="Genomic_DNA"/>
</dbReference>
<keyword evidence="6 7" id="KW-0472">Membrane</keyword>
<feature type="transmembrane region" description="Helical" evidence="7">
    <location>
        <begin position="85"/>
        <end position="110"/>
    </location>
</feature>
<dbReference type="NCBIfam" id="TIGR00544">
    <property type="entry name" value="lgt"/>
    <property type="match status" value="1"/>
</dbReference>
<keyword evidence="8" id="KW-0449">Lipoprotein</keyword>
<evidence type="ECO:0000256" key="6">
    <source>
        <dbReference type="ARBA" id="ARBA00023136"/>
    </source>
</evidence>
<dbReference type="PANTHER" id="PTHR30589:SF0">
    <property type="entry name" value="PHOSPHATIDYLGLYCEROL--PROLIPOPROTEIN DIACYLGLYCERYL TRANSFERASE"/>
    <property type="match status" value="1"/>
</dbReference>
<keyword evidence="8" id="KW-0328">Glycosyltransferase</keyword>
<feature type="transmembrane region" description="Helical" evidence="7">
    <location>
        <begin position="20"/>
        <end position="38"/>
    </location>
</feature>
<keyword evidence="2 7" id="KW-1003">Cell membrane</keyword>
<comment type="catalytic activity">
    <reaction evidence="7">
        <text>L-cysteinyl-[prolipoprotein] + a 1,2-diacyl-sn-glycero-3-phospho-(1'-sn-glycerol) = an S-1,2-diacyl-sn-glyceryl-L-cysteinyl-[prolipoprotein] + sn-glycerol 1-phosphate + H(+)</text>
        <dbReference type="Rhea" id="RHEA:56712"/>
        <dbReference type="Rhea" id="RHEA-COMP:14679"/>
        <dbReference type="Rhea" id="RHEA-COMP:14680"/>
        <dbReference type="ChEBI" id="CHEBI:15378"/>
        <dbReference type="ChEBI" id="CHEBI:29950"/>
        <dbReference type="ChEBI" id="CHEBI:57685"/>
        <dbReference type="ChEBI" id="CHEBI:64716"/>
        <dbReference type="ChEBI" id="CHEBI:140658"/>
        <dbReference type="EC" id="2.5.1.145"/>
    </reaction>
</comment>
<evidence type="ECO:0000256" key="3">
    <source>
        <dbReference type="ARBA" id="ARBA00022679"/>
    </source>
</evidence>
<comment type="similarity">
    <text evidence="1 7">Belongs to the Lgt family.</text>
</comment>
<feature type="transmembrane region" description="Helical" evidence="7">
    <location>
        <begin position="207"/>
        <end position="225"/>
    </location>
</feature>
<evidence type="ECO:0000313" key="8">
    <source>
        <dbReference type="EMBL" id="RUQ32043.1"/>
    </source>
</evidence>
<comment type="subcellular location">
    <subcellularLocation>
        <location evidence="7">Cell membrane</location>
        <topology evidence="7">Multi-pass membrane protein</topology>
    </subcellularLocation>
</comment>
<proteinExistence type="inferred from homology"/>